<dbReference type="PRINTS" id="PR00340">
    <property type="entry name" value="PIIGLNB"/>
</dbReference>
<gene>
    <name evidence="2" type="ORF">FRUB_08731</name>
</gene>
<dbReference type="PROSITE" id="PS51343">
    <property type="entry name" value="PII_GLNB_DOM"/>
    <property type="match status" value="1"/>
</dbReference>
<dbReference type="AlphaFoldDB" id="A0A225DCA7"/>
<sequence length="104" mass="11656">MKYLTIVVKPFRAEAVLRVIAEMGVDACAVREAKGYGRQKGYLDRYRGGEFSMAYLPKVEIAVWVDADRYEELRDRVARAARTGRIGDGKVFVVPVAEPGAIEF</sequence>
<dbReference type="GO" id="GO:0005524">
    <property type="term" value="F:ATP binding"/>
    <property type="evidence" value="ECO:0007669"/>
    <property type="project" value="TreeGrafter"/>
</dbReference>
<dbReference type="EMBL" id="NIDE01000017">
    <property type="protein sequence ID" value="OWK36168.1"/>
    <property type="molecule type" value="Genomic_DNA"/>
</dbReference>
<name>A0A225DCA7_9BACT</name>
<dbReference type="PROSITE" id="PS00638">
    <property type="entry name" value="PII_GLNB_CTER"/>
    <property type="match status" value="1"/>
</dbReference>
<comment type="similarity">
    <text evidence="1">Belongs to the P(II) protein family.</text>
</comment>
<dbReference type="GO" id="GO:0006808">
    <property type="term" value="P:regulation of nitrogen utilization"/>
    <property type="evidence" value="ECO:0007669"/>
    <property type="project" value="InterPro"/>
</dbReference>
<protein>
    <submittedName>
        <fullName evidence="2">Nitrogen regulatory protein P-II</fullName>
    </submittedName>
</protein>
<keyword evidence="3" id="KW-1185">Reference proteome</keyword>
<dbReference type="Proteomes" id="UP000214646">
    <property type="component" value="Unassembled WGS sequence"/>
</dbReference>
<dbReference type="InterPro" id="IPR011322">
    <property type="entry name" value="N-reg_PII-like_a/b"/>
</dbReference>
<dbReference type="GO" id="GO:0005829">
    <property type="term" value="C:cytosol"/>
    <property type="evidence" value="ECO:0007669"/>
    <property type="project" value="TreeGrafter"/>
</dbReference>
<evidence type="ECO:0000313" key="3">
    <source>
        <dbReference type="Proteomes" id="UP000214646"/>
    </source>
</evidence>
<reference evidence="3" key="1">
    <citation type="submission" date="2017-06" db="EMBL/GenBank/DDBJ databases">
        <title>Genome analysis of Fimbriiglobus ruber SP5, the first member of the order Planctomycetales with confirmed chitinolytic capability.</title>
        <authorList>
            <person name="Ravin N.V."/>
            <person name="Rakitin A.L."/>
            <person name="Ivanova A.A."/>
            <person name="Beletsky A.V."/>
            <person name="Kulichevskaya I.S."/>
            <person name="Mardanov A.V."/>
            <person name="Dedysh S.N."/>
        </authorList>
    </citation>
    <scope>NUCLEOTIDE SEQUENCE [LARGE SCALE GENOMIC DNA]</scope>
    <source>
        <strain evidence="3">SP5</strain>
    </source>
</reference>
<dbReference type="Pfam" id="PF00543">
    <property type="entry name" value="P-II"/>
    <property type="match status" value="1"/>
</dbReference>
<evidence type="ECO:0000256" key="1">
    <source>
        <dbReference type="RuleBase" id="RU003936"/>
    </source>
</evidence>
<dbReference type="SUPFAM" id="SSF54913">
    <property type="entry name" value="GlnB-like"/>
    <property type="match status" value="1"/>
</dbReference>
<accession>A0A225DCA7</accession>
<dbReference type="OrthoDB" id="9802729at2"/>
<dbReference type="SMART" id="SM00938">
    <property type="entry name" value="P-II"/>
    <property type="match status" value="1"/>
</dbReference>
<dbReference type="GO" id="GO:0030234">
    <property type="term" value="F:enzyme regulator activity"/>
    <property type="evidence" value="ECO:0007669"/>
    <property type="project" value="InterPro"/>
</dbReference>
<organism evidence="2 3">
    <name type="scientific">Fimbriiglobus ruber</name>
    <dbReference type="NCBI Taxonomy" id="1908690"/>
    <lineage>
        <taxon>Bacteria</taxon>
        <taxon>Pseudomonadati</taxon>
        <taxon>Planctomycetota</taxon>
        <taxon>Planctomycetia</taxon>
        <taxon>Gemmatales</taxon>
        <taxon>Gemmataceae</taxon>
        <taxon>Fimbriiglobus</taxon>
    </lineage>
</organism>
<dbReference type="InterPro" id="IPR002187">
    <property type="entry name" value="N-reg_PII"/>
</dbReference>
<evidence type="ECO:0000313" key="2">
    <source>
        <dbReference type="EMBL" id="OWK36168.1"/>
    </source>
</evidence>
<comment type="caution">
    <text evidence="2">The sequence shown here is derived from an EMBL/GenBank/DDBJ whole genome shotgun (WGS) entry which is preliminary data.</text>
</comment>
<dbReference type="RefSeq" id="WP_088259218.1">
    <property type="nucleotide sequence ID" value="NZ_NIDE01000017.1"/>
</dbReference>
<dbReference type="InterPro" id="IPR017918">
    <property type="entry name" value="N-reg_PII_CS"/>
</dbReference>
<dbReference type="PANTHER" id="PTHR30115">
    <property type="entry name" value="NITROGEN REGULATORY PROTEIN P-II"/>
    <property type="match status" value="1"/>
</dbReference>
<dbReference type="InterPro" id="IPR015867">
    <property type="entry name" value="N-reg_PII/ATP_PRibTrfase_C"/>
</dbReference>
<dbReference type="Gene3D" id="3.30.70.120">
    <property type="match status" value="1"/>
</dbReference>
<dbReference type="PANTHER" id="PTHR30115:SF11">
    <property type="entry name" value="NITROGEN REGULATORY PROTEIN P-II HOMOLOG"/>
    <property type="match status" value="1"/>
</dbReference>
<proteinExistence type="inferred from homology"/>